<accession>A0A2M6UWU3</accession>
<evidence type="ECO:0000313" key="1">
    <source>
        <dbReference type="EMBL" id="PIT70675.1"/>
    </source>
</evidence>
<proteinExistence type="predicted"/>
<gene>
    <name evidence="1" type="ORF">CEV08_02675</name>
</gene>
<organism evidence="1 2">
    <name type="scientific">Bartonella tribocorum</name>
    <dbReference type="NCBI Taxonomy" id="85701"/>
    <lineage>
        <taxon>Bacteria</taxon>
        <taxon>Pseudomonadati</taxon>
        <taxon>Pseudomonadota</taxon>
        <taxon>Alphaproteobacteria</taxon>
        <taxon>Hyphomicrobiales</taxon>
        <taxon>Bartonellaceae</taxon>
        <taxon>Bartonella</taxon>
    </lineage>
</organism>
<reference evidence="1 2" key="1">
    <citation type="submission" date="2017-06" db="EMBL/GenBank/DDBJ databases">
        <title>Draft genome of Bartonella tribocorum C635.</title>
        <authorList>
            <person name="Hadjadj L."/>
            <person name="Jiyipong T."/>
            <person name="Diene S.M."/>
            <person name="Morand S."/>
            <person name="Rolain J.-M."/>
        </authorList>
    </citation>
    <scope>NUCLEOTIDE SEQUENCE [LARGE SCALE GENOMIC DNA]</scope>
    <source>
        <strain evidence="1 2">C635</strain>
    </source>
</reference>
<sequence>MSVFYSRNNAIPLSFFEGKYHPHPNIFCFILDYHLISRALSSKIIPVNQQPKIRKKKKAQTF</sequence>
<name>A0A2M6UWU3_9HYPH</name>
<dbReference type="AlphaFoldDB" id="A0A2M6UWU3"/>
<evidence type="ECO:0000313" key="2">
    <source>
        <dbReference type="Proteomes" id="UP000230791"/>
    </source>
</evidence>
<protein>
    <submittedName>
        <fullName evidence="1">Uncharacterized protein</fullName>
    </submittedName>
</protein>
<dbReference type="EMBL" id="NJPP01000004">
    <property type="protein sequence ID" value="PIT70675.1"/>
    <property type="molecule type" value="Genomic_DNA"/>
</dbReference>
<comment type="caution">
    <text evidence="1">The sequence shown here is derived from an EMBL/GenBank/DDBJ whole genome shotgun (WGS) entry which is preliminary data.</text>
</comment>
<dbReference type="Proteomes" id="UP000230791">
    <property type="component" value="Unassembled WGS sequence"/>
</dbReference>